<dbReference type="GO" id="GO:0005634">
    <property type="term" value="C:nucleus"/>
    <property type="evidence" value="ECO:0007669"/>
    <property type="project" value="UniProtKB-SubCell"/>
</dbReference>
<dbReference type="OMA" id="DLSHMMA"/>
<feature type="region of interest" description="Disordered" evidence="6">
    <location>
        <begin position="66"/>
        <end position="222"/>
    </location>
</feature>
<organism evidence="7 8">
    <name type="scientific">Gloeophyllum trabeum (strain ATCC 11539 / FP-39264 / Madison 617)</name>
    <name type="common">Brown rot fungus</name>
    <dbReference type="NCBI Taxonomy" id="670483"/>
    <lineage>
        <taxon>Eukaryota</taxon>
        <taxon>Fungi</taxon>
        <taxon>Dikarya</taxon>
        <taxon>Basidiomycota</taxon>
        <taxon>Agaricomycotina</taxon>
        <taxon>Agaricomycetes</taxon>
        <taxon>Gloeophyllales</taxon>
        <taxon>Gloeophyllaceae</taxon>
        <taxon>Gloeophyllum</taxon>
    </lineage>
</organism>
<reference evidence="7 8" key="1">
    <citation type="journal article" date="2012" name="Science">
        <title>The Paleozoic origin of enzymatic lignin decomposition reconstructed from 31 fungal genomes.</title>
        <authorList>
            <person name="Floudas D."/>
            <person name="Binder M."/>
            <person name="Riley R."/>
            <person name="Barry K."/>
            <person name="Blanchette R.A."/>
            <person name="Henrissat B."/>
            <person name="Martinez A.T."/>
            <person name="Otillar R."/>
            <person name="Spatafora J.W."/>
            <person name="Yadav J.S."/>
            <person name="Aerts A."/>
            <person name="Benoit I."/>
            <person name="Boyd A."/>
            <person name="Carlson A."/>
            <person name="Copeland A."/>
            <person name="Coutinho P.M."/>
            <person name="de Vries R.P."/>
            <person name="Ferreira P."/>
            <person name="Findley K."/>
            <person name="Foster B."/>
            <person name="Gaskell J."/>
            <person name="Glotzer D."/>
            <person name="Gorecki P."/>
            <person name="Heitman J."/>
            <person name="Hesse C."/>
            <person name="Hori C."/>
            <person name="Igarashi K."/>
            <person name="Jurgens J.A."/>
            <person name="Kallen N."/>
            <person name="Kersten P."/>
            <person name="Kohler A."/>
            <person name="Kuees U."/>
            <person name="Kumar T.K.A."/>
            <person name="Kuo A."/>
            <person name="LaButti K."/>
            <person name="Larrondo L.F."/>
            <person name="Lindquist E."/>
            <person name="Ling A."/>
            <person name="Lombard V."/>
            <person name="Lucas S."/>
            <person name="Lundell T."/>
            <person name="Martin R."/>
            <person name="McLaughlin D.J."/>
            <person name="Morgenstern I."/>
            <person name="Morin E."/>
            <person name="Murat C."/>
            <person name="Nagy L.G."/>
            <person name="Nolan M."/>
            <person name="Ohm R.A."/>
            <person name="Patyshakuliyeva A."/>
            <person name="Rokas A."/>
            <person name="Ruiz-Duenas F.J."/>
            <person name="Sabat G."/>
            <person name="Salamov A."/>
            <person name="Samejima M."/>
            <person name="Schmutz J."/>
            <person name="Slot J.C."/>
            <person name="St John F."/>
            <person name="Stenlid J."/>
            <person name="Sun H."/>
            <person name="Sun S."/>
            <person name="Syed K."/>
            <person name="Tsang A."/>
            <person name="Wiebenga A."/>
            <person name="Young D."/>
            <person name="Pisabarro A."/>
            <person name="Eastwood D.C."/>
            <person name="Martin F."/>
            <person name="Cullen D."/>
            <person name="Grigoriev I.V."/>
            <person name="Hibbett D.S."/>
        </authorList>
    </citation>
    <scope>NUCLEOTIDE SEQUENCE [LARGE SCALE GENOMIC DNA]</scope>
    <source>
        <strain evidence="7 8">ATCC 11539</strain>
    </source>
</reference>
<feature type="compositionally biased region" description="Low complexity" evidence="6">
    <location>
        <begin position="489"/>
        <end position="509"/>
    </location>
</feature>
<dbReference type="RefSeq" id="XP_007870888.1">
    <property type="nucleotide sequence ID" value="XM_007872697.1"/>
</dbReference>
<evidence type="ECO:0000256" key="2">
    <source>
        <dbReference type="ARBA" id="ARBA00005330"/>
    </source>
</evidence>
<feature type="compositionally biased region" description="Basic and acidic residues" evidence="6">
    <location>
        <begin position="589"/>
        <end position="600"/>
    </location>
</feature>
<feature type="compositionally biased region" description="Pro residues" evidence="6">
    <location>
        <begin position="201"/>
        <end position="214"/>
    </location>
</feature>
<dbReference type="PANTHER" id="PTHR13556">
    <property type="entry name" value="TRANSCRIPTIONAL ADAPTER 3-RELATED"/>
    <property type="match status" value="1"/>
</dbReference>
<feature type="compositionally biased region" description="Basic and acidic residues" evidence="6">
    <location>
        <begin position="122"/>
        <end position="136"/>
    </location>
</feature>
<dbReference type="GO" id="GO:0000124">
    <property type="term" value="C:SAGA complex"/>
    <property type="evidence" value="ECO:0007669"/>
    <property type="project" value="TreeGrafter"/>
</dbReference>
<keyword evidence="5" id="KW-0539">Nucleus</keyword>
<feature type="compositionally biased region" description="Polar residues" evidence="6">
    <location>
        <begin position="603"/>
        <end position="616"/>
    </location>
</feature>
<protein>
    <submittedName>
        <fullName evidence="7">Uncharacterized protein</fullName>
    </submittedName>
</protein>
<evidence type="ECO:0000256" key="4">
    <source>
        <dbReference type="ARBA" id="ARBA00023163"/>
    </source>
</evidence>
<feature type="compositionally biased region" description="Basic and acidic residues" evidence="6">
    <location>
        <begin position="617"/>
        <end position="631"/>
    </location>
</feature>
<evidence type="ECO:0000256" key="6">
    <source>
        <dbReference type="SAM" id="MobiDB-lite"/>
    </source>
</evidence>
<accession>S7RDU4</accession>
<dbReference type="Proteomes" id="UP000030669">
    <property type="component" value="Unassembled WGS sequence"/>
</dbReference>
<dbReference type="EMBL" id="KB469314">
    <property type="protein sequence ID" value="EPQ50614.1"/>
    <property type="molecule type" value="Genomic_DNA"/>
</dbReference>
<feature type="region of interest" description="Disordered" evidence="6">
    <location>
        <begin position="479"/>
        <end position="509"/>
    </location>
</feature>
<dbReference type="PANTHER" id="PTHR13556:SF2">
    <property type="entry name" value="TRANSCRIPTIONAL ADAPTER 3"/>
    <property type="match status" value="1"/>
</dbReference>
<dbReference type="GeneID" id="19304764"/>
<dbReference type="AlphaFoldDB" id="S7RDU4"/>
<evidence type="ECO:0000256" key="1">
    <source>
        <dbReference type="ARBA" id="ARBA00004123"/>
    </source>
</evidence>
<dbReference type="GO" id="GO:0006357">
    <property type="term" value="P:regulation of transcription by RNA polymerase II"/>
    <property type="evidence" value="ECO:0007669"/>
    <property type="project" value="TreeGrafter"/>
</dbReference>
<dbReference type="OrthoDB" id="1232at2759"/>
<proteinExistence type="inferred from homology"/>
<dbReference type="eggNOG" id="KOG4191">
    <property type="taxonomic scope" value="Eukaryota"/>
</dbReference>
<gene>
    <name evidence="7" type="ORF">GLOTRDRAFT_141416</name>
</gene>
<dbReference type="Pfam" id="PF10198">
    <property type="entry name" value="Ada3"/>
    <property type="match status" value="1"/>
</dbReference>
<feature type="region of interest" description="Disordered" evidence="6">
    <location>
        <begin position="567"/>
        <end position="631"/>
    </location>
</feature>
<dbReference type="STRING" id="670483.S7RDU4"/>
<evidence type="ECO:0000256" key="5">
    <source>
        <dbReference type="ARBA" id="ARBA00023242"/>
    </source>
</evidence>
<comment type="subcellular location">
    <subcellularLocation>
        <location evidence="1">Nucleus</location>
    </subcellularLocation>
</comment>
<name>S7RDU4_GLOTA</name>
<evidence type="ECO:0000313" key="8">
    <source>
        <dbReference type="Proteomes" id="UP000030669"/>
    </source>
</evidence>
<dbReference type="KEGG" id="gtr:GLOTRDRAFT_141416"/>
<feature type="compositionally biased region" description="Basic and acidic residues" evidence="6">
    <location>
        <begin position="66"/>
        <end position="87"/>
    </location>
</feature>
<sequence>MAHPLTQFASPPNLRSSLFKNPPDSVPPTDVLEELHSELKLLKTKALERAKKAEYDLRFIEESMKRMKEKEKGKAKAVDKVKKERDFTPIPAEEPKLPQSLPPRPRVVGGTPVPSTSAKPLLDPRKSLSKAVEDTKKKKKKRKREAGESEDEREPQRIRKGSPTPSIHIHTHKASKGPPNSLHLKPSGPDFGVPQPVLVPSRPPVPPPPTPGPSKPTDVNDDFSKVKPPAQVLVTTFYSSIEPWLRPIKEEDVGFLEYTADEVEPYVMPKLGRHYSEVWEEEDIAYYGMPLTDIASVRAAQVAAAATSSSTGPLPKWDPSTLTESDAVTEEKGHGPFTERLLSALLPIPDSTVWKGVKAAEDAMEGRPGITGAAFAAAKEKVNVADLEERIKDSARFYGLITEKPDYSEAIDDPISAALRQAQRQLRTVVATNKARKNRLAAVARDRLGYQEYLDLRDSIDKNIISLYTKLQKKDAPKVSKKKKKGVEVNGNASANGSANANATVNGNGNGSGSNNTVLISSLPPCPAALGLGPDDELKLTVPAQLKQLVNTRRQWVDAVGSVFEEKERENPGRIYGLPQKSLYEGLEEDIRKEEAEKLKSTPADTRTKGSSTNGDSEGKGRARGDEMEVG</sequence>
<keyword evidence="4" id="KW-0804">Transcription</keyword>
<dbReference type="InterPro" id="IPR019340">
    <property type="entry name" value="Histone_AcTrfase_su3"/>
</dbReference>
<comment type="similarity">
    <text evidence="2">Belongs to the NGG1 family.</text>
</comment>
<keyword evidence="3" id="KW-0805">Transcription regulation</keyword>
<dbReference type="GO" id="GO:0003713">
    <property type="term" value="F:transcription coactivator activity"/>
    <property type="evidence" value="ECO:0007669"/>
    <property type="project" value="TreeGrafter"/>
</dbReference>
<feature type="region of interest" description="Disordered" evidence="6">
    <location>
        <begin position="308"/>
        <end position="334"/>
    </location>
</feature>
<keyword evidence="8" id="KW-1185">Reference proteome</keyword>
<dbReference type="HOGENOM" id="CLU_020179_1_0_1"/>
<evidence type="ECO:0000256" key="3">
    <source>
        <dbReference type="ARBA" id="ARBA00023015"/>
    </source>
</evidence>
<evidence type="ECO:0000313" key="7">
    <source>
        <dbReference type="EMBL" id="EPQ50614.1"/>
    </source>
</evidence>
<feature type="compositionally biased region" description="Polar residues" evidence="6">
    <location>
        <begin position="7"/>
        <end position="19"/>
    </location>
</feature>
<feature type="region of interest" description="Disordered" evidence="6">
    <location>
        <begin position="1"/>
        <end position="30"/>
    </location>
</feature>